<evidence type="ECO:0000313" key="2">
    <source>
        <dbReference type="Ensembl" id="ENSNMLP00000008944.1"/>
    </source>
</evidence>
<organism evidence="2 3">
    <name type="scientific">Neogobius melanostomus</name>
    <name type="common">round goby</name>
    <dbReference type="NCBI Taxonomy" id="47308"/>
    <lineage>
        <taxon>Eukaryota</taxon>
        <taxon>Metazoa</taxon>
        <taxon>Chordata</taxon>
        <taxon>Craniata</taxon>
        <taxon>Vertebrata</taxon>
        <taxon>Euteleostomi</taxon>
        <taxon>Actinopterygii</taxon>
        <taxon>Neopterygii</taxon>
        <taxon>Teleostei</taxon>
        <taxon>Neoteleostei</taxon>
        <taxon>Acanthomorphata</taxon>
        <taxon>Gobiaria</taxon>
        <taxon>Gobiiformes</taxon>
        <taxon>Gobioidei</taxon>
        <taxon>Gobiidae</taxon>
        <taxon>Benthophilinae</taxon>
        <taxon>Neogobiini</taxon>
        <taxon>Neogobius</taxon>
    </lineage>
</organism>
<dbReference type="Ensembl" id="ENSNMLT00000010137.1">
    <property type="protein sequence ID" value="ENSNMLP00000008944.1"/>
    <property type="gene ID" value="ENSNMLG00000006275.1"/>
</dbReference>
<dbReference type="InterPro" id="IPR006574">
    <property type="entry name" value="PRY"/>
</dbReference>
<dbReference type="PROSITE" id="PS50188">
    <property type="entry name" value="B302_SPRY"/>
    <property type="match status" value="1"/>
</dbReference>
<dbReference type="CDD" id="cd13733">
    <property type="entry name" value="SPRY_PRY_C-I_1"/>
    <property type="match status" value="1"/>
</dbReference>
<protein>
    <recommendedName>
        <fullName evidence="1">B30.2/SPRY domain-containing protein</fullName>
    </recommendedName>
</protein>
<dbReference type="AlphaFoldDB" id="A0A8C6WI97"/>
<dbReference type="InterPro" id="IPR003879">
    <property type="entry name" value="Butyrophylin_SPRY"/>
</dbReference>
<keyword evidence="3" id="KW-1185">Reference proteome</keyword>
<evidence type="ECO:0000259" key="1">
    <source>
        <dbReference type="PROSITE" id="PS50188"/>
    </source>
</evidence>
<accession>A0A8C6WI97</accession>
<reference evidence="2" key="1">
    <citation type="submission" date="2025-08" db="UniProtKB">
        <authorList>
            <consortium name="Ensembl"/>
        </authorList>
    </citation>
    <scope>IDENTIFICATION</scope>
</reference>
<reference evidence="2" key="2">
    <citation type="submission" date="2025-09" db="UniProtKB">
        <authorList>
            <consortium name="Ensembl"/>
        </authorList>
    </citation>
    <scope>IDENTIFICATION</scope>
</reference>
<sequence>MHGNFRTCECSGSVNFPTVLFIDVHLSRIAVTYDPDTAHPSLVVSEDGKQVSFCERNRNVPNQPSRFSDALNVLAKEGFSSGKFYYEVQVKGKTQWDLGVSYESINREGRLKLTPRNGFWTMWLRNGQFTANAGPAVRVPVRNKPEKIGVFVDYDKGLVSFYNVEARARIYTFDQCKFTKKIVPFFCPCASDGGITFMRLCDMCVGSLVILTALQVRRV</sequence>
<dbReference type="FunFam" id="2.60.120.920:FF:000004">
    <property type="entry name" value="Butyrophilin subfamily 1 member A1"/>
    <property type="match status" value="1"/>
</dbReference>
<dbReference type="PRINTS" id="PR01407">
    <property type="entry name" value="BUTYPHLNCDUF"/>
</dbReference>
<dbReference type="Pfam" id="PF00622">
    <property type="entry name" value="SPRY"/>
    <property type="match status" value="1"/>
</dbReference>
<name>A0A8C6WI97_9GOBI</name>
<dbReference type="Gene3D" id="2.60.120.920">
    <property type="match status" value="1"/>
</dbReference>
<evidence type="ECO:0000313" key="3">
    <source>
        <dbReference type="Proteomes" id="UP000694523"/>
    </source>
</evidence>
<dbReference type="SMART" id="SM00589">
    <property type="entry name" value="PRY"/>
    <property type="match status" value="1"/>
</dbReference>
<dbReference type="InterPro" id="IPR013320">
    <property type="entry name" value="ConA-like_dom_sf"/>
</dbReference>
<proteinExistence type="predicted"/>
<dbReference type="SMART" id="SM00449">
    <property type="entry name" value="SPRY"/>
    <property type="match status" value="1"/>
</dbReference>
<dbReference type="Proteomes" id="UP000694523">
    <property type="component" value="Unplaced"/>
</dbReference>
<dbReference type="InterPro" id="IPR001870">
    <property type="entry name" value="B30.2/SPRY"/>
</dbReference>
<dbReference type="InterPro" id="IPR003877">
    <property type="entry name" value="SPRY_dom"/>
</dbReference>
<dbReference type="SUPFAM" id="SSF49899">
    <property type="entry name" value="Concanavalin A-like lectins/glucanases"/>
    <property type="match status" value="1"/>
</dbReference>
<feature type="domain" description="B30.2/SPRY" evidence="1">
    <location>
        <begin position="11"/>
        <end position="204"/>
    </location>
</feature>
<dbReference type="PANTHER" id="PTHR24103">
    <property type="entry name" value="E3 UBIQUITIN-PROTEIN LIGASE TRIM"/>
    <property type="match status" value="1"/>
</dbReference>
<dbReference type="Pfam" id="PF13765">
    <property type="entry name" value="PRY"/>
    <property type="match status" value="1"/>
</dbReference>
<dbReference type="InterPro" id="IPR043136">
    <property type="entry name" value="B30.2/SPRY_sf"/>
</dbReference>
<dbReference type="InterPro" id="IPR050143">
    <property type="entry name" value="TRIM/RBCC"/>
</dbReference>